<keyword evidence="3" id="KW-1185">Reference proteome</keyword>
<dbReference type="PROSITE" id="PS51257">
    <property type="entry name" value="PROKAR_LIPOPROTEIN"/>
    <property type="match status" value="1"/>
</dbReference>
<feature type="chain" id="PRO_5045982560" evidence="1">
    <location>
        <begin position="22"/>
        <end position="732"/>
    </location>
</feature>
<reference evidence="3" key="1">
    <citation type="journal article" date="2019" name="Int. J. Syst. Evol. Microbiol.">
        <title>The Global Catalogue of Microorganisms (GCM) 10K type strain sequencing project: providing services to taxonomists for standard genome sequencing and annotation.</title>
        <authorList>
            <consortium name="The Broad Institute Genomics Platform"/>
            <consortium name="The Broad Institute Genome Sequencing Center for Infectious Disease"/>
            <person name="Wu L."/>
            <person name="Ma J."/>
        </authorList>
    </citation>
    <scope>NUCLEOTIDE SEQUENCE [LARGE SCALE GENOMIC DNA]</scope>
    <source>
        <strain evidence="3">JCM 18401</strain>
    </source>
</reference>
<proteinExistence type="predicted"/>
<keyword evidence="1" id="KW-0732">Signal</keyword>
<protein>
    <submittedName>
        <fullName evidence="2">Uncharacterized protein</fullName>
    </submittedName>
</protein>
<organism evidence="2 3">
    <name type="scientific">Ferrimonas pelagia</name>
    <dbReference type="NCBI Taxonomy" id="1177826"/>
    <lineage>
        <taxon>Bacteria</taxon>
        <taxon>Pseudomonadati</taxon>
        <taxon>Pseudomonadota</taxon>
        <taxon>Gammaproteobacteria</taxon>
        <taxon>Alteromonadales</taxon>
        <taxon>Ferrimonadaceae</taxon>
        <taxon>Ferrimonas</taxon>
    </lineage>
</organism>
<evidence type="ECO:0000313" key="2">
    <source>
        <dbReference type="EMBL" id="GAA4872304.1"/>
    </source>
</evidence>
<sequence>MKKLFSLLTLLPLLTACLFTEGDEAFPSGPGVGGGAVVENLEWHVPSQIPLGEAIGHALIAHFTDGHSSNVTDLSNFETDSPEIVAIDNKQIVGLAIGEATLSAQYRGRTERVRIEIGASEILAIEFSGIEPSQPAGTQQNWTLTANWSDGETTDITASAEWSSAQSDSVHFSAPGEFRAMVPGEVEIQARFGQLSVSETVEVTAPEAIEVVLTQAPYGQLEMLLGDRLEIAFSARLTDDTLVPLDTPYGFRVDGNSADTSGLDFVSHNEPTLRALRPGELSLRLDPQERPDGVSRYVYVDLTIQDNPAEYRWVRHDFEPEADNLTWTRRAYAVDDGKVVMLFEVKDGNSADGIYLVTADQQGYSEPKQILKGQFMDTLTHTRWAQNGQLVFVSKMANGQENMFWYDRNTATLTPMSAPAETQGTFSYQNNWPLMTSAGTAFMYLSPTDRDHPHRDEMMLMRYDRTQQQWQLDQVLPISASQQRGSNLKFPDNIADTLIYQGTDSGYWPSFTVINTLTGDVEVLVPERPSQTADRLYRFDFTGSDPLQAVAISYDREYFLYWSELDLVPEAHALLLGESIETISNTPLHSADMEMGDRFLFWPRVQTADGSDNVTFRTLQNGSWHVTHLPSPQESYTLELYRAQTRETQSSDKATIRHPQLDNEQIMLSSQGMWVSHHGQWSQDTELWRFNISSSSSYAQQVVHLGDSLGLIYRDGSLSRQHLWMLQLRQPD</sequence>
<dbReference type="Gene3D" id="2.60.40.1080">
    <property type="match status" value="2"/>
</dbReference>
<comment type="caution">
    <text evidence="2">The sequence shown here is derived from an EMBL/GenBank/DDBJ whole genome shotgun (WGS) entry which is preliminary data.</text>
</comment>
<name>A0ABP9EH26_9GAMM</name>
<gene>
    <name evidence="2" type="ORF">GCM10023333_01330</name>
</gene>
<accession>A0ABP9EH26</accession>
<evidence type="ECO:0000313" key="3">
    <source>
        <dbReference type="Proteomes" id="UP001499988"/>
    </source>
</evidence>
<evidence type="ECO:0000256" key="1">
    <source>
        <dbReference type="SAM" id="SignalP"/>
    </source>
</evidence>
<feature type="signal peptide" evidence="1">
    <location>
        <begin position="1"/>
        <end position="21"/>
    </location>
</feature>
<dbReference type="Proteomes" id="UP001499988">
    <property type="component" value="Unassembled WGS sequence"/>
</dbReference>
<dbReference type="RefSeq" id="WP_345332235.1">
    <property type="nucleotide sequence ID" value="NZ_BAABJZ010000003.1"/>
</dbReference>
<dbReference type="EMBL" id="BAABJZ010000003">
    <property type="protein sequence ID" value="GAA4872304.1"/>
    <property type="molecule type" value="Genomic_DNA"/>
</dbReference>